<organism evidence="1 2">
    <name type="scientific">Melastoma candidum</name>
    <dbReference type="NCBI Taxonomy" id="119954"/>
    <lineage>
        <taxon>Eukaryota</taxon>
        <taxon>Viridiplantae</taxon>
        <taxon>Streptophyta</taxon>
        <taxon>Embryophyta</taxon>
        <taxon>Tracheophyta</taxon>
        <taxon>Spermatophyta</taxon>
        <taxon>Magnoliopsida</taxon>
        <taxon>eudicotyledons</taxon>
        <taxon>Gunneridae</taxon>
        <taxon>Pentapetalae</taxon>
        <taxon>rosids</taxon>
        <taxon>malvids</taxon>
        <taxon>Myrtales</taxon>
        <taxon>Melastomataceae</taxon>
        <taxon>Melastomatoideae</taxon>
        <taxon>Melastomateae</taxon>
        <taxon>Melastoma</taxon>
    </lineage>
</organism>
<evidence type="ECO:0000313" key="2">
    <source>
        <dbReference type="Proteomes" id="UP001057402"/>
    </source>
</evidence>
<sequence>MDKMAVVGIVGSIILLAGSLVECVPGGLFVDLNEPYDNDVSSPPSASALMVPLTLIEGADSKGAVCLDGTLPGYHLHRGSGIGTNSWLIQLEGGGWCQNVNNCIFRKTTRRGSSKFMEKELAFTGILSDKPEENPDFFNWNRVKLRYCDGASFSGSGQDEVAQLQFRGQNIWLAGMEELMSQGMNNSEQALLSGCSAGGLASILHCDEFRDLFPSTTKVKCLSDAGMFIDAVDVAGGRTLRDFYQGVVTLQNVKENLPSSCTSRMDPTSCFFPQNLVADIKTPMFILNAAYDTWQVRSSLAPSTADPHGFWKDCKANSELCNASQIAFLQDFRDQMLQSVKAFEESDQNGLFINSCFTHCQTETQDTWFADYSPRIENKKIAESVGDWFFDRSPVKAIDCPYPCHKTCRM</sequence>
<comment type="caution">
    <text evidence="1">The sequence shown here is derived from an EMBL/GenBank/DDBJ whole genome shotgun (WGS) entry which is preliminary data.</text>
</comment>
<dbReference type="EMBL" id="CM042888">
    <property type="protein sequence ID" value="KAI4325043.1"/>
    <property type="molecule type" value="Genomic_DNA"/>
</dbReference>
<proteinExistence type="predicted"/>
<protein>
    <submittedName>
        <fullName evidence="1">Uncharacterized protein</fullName>
    </submittedName>
</protein>
<gene>
    <name evidence="1" type="ORF">MLD38_030471</name>
</gene>
<accession>A0ACB9MLV5</accession>
<keyword evidence="2" id="KW-1185">Reference proteome</keyword>
<reference evidence="2" key="1">
    <citation type="journal article" date="2023" name="Front. Plant Sci.">
        <title>Chromosomal-level genome assembly of Melastoma candidum provides insights into trichome evolution.</title>
        <authorList>
            <person name="Zhong Y."/>
            <person name="Wu W."/>
            <person name="Sun C."/>
            <person name="Zou P."/>
            <person name="Liu Y."/>
            <person name="Dai S."/>
            <person name="Zhou R."/>
        </authorList>
    </citation>
    <scope>NUCLEOTIDE SEQUENCE [LARGE SCALE GENOMIC DNA]</scope>
</reference>
<dbReference type="Proteomes" id="UP001057402">
    <property type="component" value="Chromosome 9"/>
</dbReference>
<name>A0ACB9MLV5_9MYRT</name>
<evidence type="ECO:0000313" key="1">
    <source>
        <dbReference type="EMBL" id="KAI4325043.1"/>
    </source>
</evidence>